<reference evidence="1" key="1">
    <citation type="journal article" date="2011" name="Environ. Microbiol.">
        <title>Genomic insights into the metabolic potential of the polycyclic aromatic hydrocarbon degrading sulfate-reducing Deltaproteobacterium N47.</title>
        <authorList>
            <person name="Bergmann F."/>
            <person name="Selesi D."/>
            <person name="Weinmaier T."/>
            <person name="Tischler P."/>
            <person name="Rattei T."/>
            <person name="Meckenstock R.U."/>
        </authorList>
    </citation>
    <scope>NUCLEOTIDE SEQUENCE</scope>
</reference>
<accession>E1YI84</accession>
<gene>
    <name evidence="1" type="ORF">N47_D31620</name>
</gene>
<dbReference type="AlphaFoldDB" id="E1YI84"/>
<organism evidence="1">
    <name type="scientific">uncultured Desulfobacterium sp</name>
    <dbReference type="NCBI Taxonomy" id="201089"/>
    <lineage>
        <taxon>Bacteria</taxon>
        <taxon>Pseudomonadati</taxon>
        <taxon>Thermodesulfobacteriota</taxon>
        <taxon>Desulfobacteria</taxon>
        <taxon>Desulfobacterales</taxon>
        <taxon>Desulfobacteriaceae</taxon>
        <taxon>Desulfobacterium</taxon>
        <taxon>environmental samples</taxon>
    </lineage>
</organism>
<dbReference type="EMBL" id="FR695874">
    <property type="protein sequence ID" value="CBX30353.1"/>
    <property type="molecule type" value="Genomic_DNA"/>
</dbReference>
<name>E1YI84_9BACT</name>
<evidence type="ECO:0000313" key="1">
    <source>
        <dbReference type="EMBL" id="CBX30353.1"/>
    </source>
</evidence>
<proteinExistence type="predicted"/>
<sequence>MKEVCKEKKILDNHIGCFGSFSIDDPVCKKFCALSLKCYVERNQSVRIEILEELMFGDNNYKGKIQ</sequence>
<protein>
    <submittedName>
        <fullName evidence="1">Uncharacterized protein</fullName>
    </submittedName>
</protein>